<keyword evidence="1" id="KW-0479">Metal-binding</keyword>
<organism evidence="4 5">
    <name type="scientific">Dendrobium catenatum</name>
    <dbReference type="NCBI Taxonomy" id="906689"/>
    <lineage>
        <taxon>Eukaryota</taxon>
        <taxon>Viridiplantae</taxon>
        <taxon>Streptophyta</taxon>
        <taxon>Embryophyta</taxon>
        <taxon>Tracheophyta</taxon>
        <taxon>Spermatophyta</taxon>
        <taxon>Magnoliopsida</taxon>
        <taxon>Liliopsida</taxon>
        <taxon>Asparagales</taxon>
        <taxon>Orchidaceae</taxon>
        <taxon>Epidendroideae</taxon>
        <taxon>Malaxideae</taxon>
        <taxon>Dendrobiinae</taxon>
        <taxon>Dendrobium</taxon>
    </lineage>
</organism>
<dbReference type="STRING" id="906689.A0A2I0W968"/>
<feature type="domain" description="Peptidase M16 middle/third" evidence="3">
    <location>
        <begin position="4"/>
        <end position="189"/>
    </location>
</feature>
<dbReference type="GO" id="GO:0043171">
    <property type="term" value="P:peptide catabolic process"/>
    <property type="evidence" value="ECO:0007669"/>
    <property type="project" value="TreeGrafter"/>
</dbReference>
<protein>
    <submittedName>
        <fullName evidence="4">Zinc-metallopeptidase, peroxisomal</fullName>
    </submittedName>
</protein>
<name>A0A2I0W968_9ASPA</name>
<evidence type="ECO:0000259" key="3">
    <source>
        <dbReference type="Pfam" id="PF16187"/>
    </source>
</evidence>
<dbReference type="InterPro" id="IPR050626">
    <property type="entry name" value="Peptidase_M16"/>
</dbReference>
<accession>A0A2I0W968</accession>
<dbReference type="InterPro" id="IPR011249">
    <property type="entry name" value="Metalloenz_LuxS/M16"/>
</dbReference>
<reference evidence="4 5" key="2">
    <citation type="journal article" date="2017" name="Nature">
        <title>The Apostasia genome and the evolution of orchids.</title>
        <authorList>
            <person name="Zhang G.Q."/>
            <person name="Liu K.W."/>
            <person name="Li Z."/>
            <person name="Lohaus R."/>
            <person name="Hsiao Y.Y."/>
            <person name="Niu S.C."/>
            <person name="Wang J.Y."/>
            <person name="Lin Y.C."/>
            <person name="Xu Q."/>
            <person name="Chen L.J."/>
            <person name="Yoshida K."/>
            <person name="Fujiwara S."/>
            <person name="Wang Z.W."/>
            <person name="Zhang Y.Q."/>
            <person name="Mitsuda N."/>
            <person name="Wang M."/>
            <person name="Liu G.H."/>
            <person name="Pecoraro L."/>
            <person name="Huang H.X."/>
            <person name="Xiao X.J."/>
            <person name="Lin M."/>
            <person name="Wu X.Y."/>
            <person name="Wu W.L."/>
            <person name="Chen Y.Y."/>
            <person name="Chang S.B."/>
            <person name="Sakamoto S."/>
            <person name="Ohme-Takagi M."/>
            <person name="Yagi M."/>
            <person name="Zeng S.J."/>
            <person name="Shen C.Y."/>
            <person name="Yeh C.M."/>
            <person name="Luo Y.B."/>
            <person name="Tsai W.C."/>
            <person name="Van de Peer Y."/>
            <person name="Liu Z.J."/>
        </authorList>
    </citation>
    <scope>NUCLEOTIDE SEQUENCE [LARGE SCALE GENOMIC DNA]</scope>
    <source>
        <tissue evidence="4">The whole plant</tissue>
    </source>
</reference>
<dbReference type="Proteomes" id="UP000233837">
    <property type="component" value="Unassembled WGS sequence"/>
</dbReference>
<evidence type="ECO:0000256" key="1">
    <source>
        <dbReference type="ARBA" id="ARBA00022723"/>
    </source>
</evidence>
<dbReference type="Gene3D" id="3.30.830.10">
    <property type="entry name" value="Metalloenzyme, LuxS/M16 peptidase-like"/>
    <property type="match status" value="2"/>
</dbReference>
<dbReference type="Pfam" id="PF16187">
    <property type="entry name" value="Peptidase_M16_M"/>
    <property type="match status" value="1"/>
</dbReference>
<dbReference type="GO" id="GO:0051603">
    <property type="term" value="P:proteolysis involved in protein catabolic process"/>
    <property type="evidence" value="ECO:0007669"/>
    <property type="project" value="TreeGrafter"/>
</dbReference>
<dbReference type="AlphaFoldDB" id="A0A2I0W968"/>
<sequence length="282" mass="32142">MIFQLYPSEDWLVQSSLPSKFFPSAIKATLDELSPETVRIFWESKSFEGCTDLVEPWYGTKYSVQKLPPSTIQQWIEKAPKEDLHLPIPNIFIATDLTIKQVSDKVPYPYLIRKSPFSRLWYKPDTMFFTPKAYIKIEFNCPLSNQSPEAAVLTDMLTRLLMDYLNEYAYYAAVAGLYYSIHSSNYGFQGESSRGANRTQGEQIARPTSRWKSPRLVVKLFYLLVRVFLHLLPLHHKKTPSKPLLPPPPLGSPPPATPTAPAGHLAGNFPHPSNPSLRKFQI</sequence>
<dbReference type="SUPFAM" id="SSF63411">
    <property type="entry name" value="LuxS/MPP-like metallohydrolase"/>
    <property type="match status" value="2"/>
</dbReference>
<evidence type="ECO:0000256" key="2">
    <source>
        <dbReference type="SAM" id="MobiDB-lite"/>
    </source>
</evidence>
<dbReference type="GO" id="GO:0005829">
    <property type="term" value="C:cytosol"/>
    <property type="evidence" value="ECO:0007669"/>
    <property type="project" value="TreeGrafter"/>
</dbReference>
<dbReference type="GO" id="GO:0005739">
    <property type="term" value="C:mitochondrion"/>
    <property type="evidence" value="ECO:0007669"/>
    <property type="project" value="TreeGrafter"/>
</dbReference>
<dbReference type="InterPro" id="IPR032632">
    <property type="entry name" value="Peptidase_M16_M"/>
</dbReference>
<feature type="compositionally biased region" description="Pro residues" evidence="2">
    <location>
        <begin position="243"/>
        <end position="258"/>
    </location>
</feature>
<dbReference type="EMBL" id="KZ502843">
    <property type="protein sequence ID" value="PKU72198.1"/>
    <property type="molecule type" value="Genomic_DNA"/>
</dbReference>
<dbReference type="PANTHER" id="PTHR43690">
    <property type="entry name" value="NARDILYSIN"/>
    <property type="match status" value="1"/>
</dbReference>
<evidence type="ECO:0000313" key="4">
    <source>
        <dbReference type="EMBL" id="PKU72198.1"/>
    </source>
</evidence>
<dbReference type="GO" id="GO:0004222">
    <property type="term" value="F:metalloendopeptidase activity"/>
    <property type="evidence" value="ECO:0007669"/>
    <property type="project" value="TreeGrafter"/>
</dbReference>
<dbReference type="PANTHER" id="PTHR43690:SF18">
    <property type="entry name" value="INSULIN-DEGRADING ENZYME-RELATED"/>
    <property type="match status" value="1"/>
</dbReference>
<keyword evidence="5" id="KW-1185">Reference proteome</keyword>
<dbReference type="GO" id="GO:0046872">
    <property type="term" value="F:metal ion binding"/>
    <property type="evidence" value="ECO:0007669"/>
    <property type="project" value="UniProtKB-KW"/>
</dbReference>
<evidence type="ECO:0000313" key="5">
    <source>
        <dbReference type="Proteomes" id="UP000233837"/>
    </source>
</evidence>
<gene>
    <name evidence="4" type="primary">PXM16</name>
    <name evidence="4" type="ORF">MA16_Dca006791</name>
</gene>
<proteinExistence type="predicted"/>
<reference evidence="4 5" key="1">
    <citation type="journal article" date="2016" name="Sci. Rep.">
        <title>The Dendrobium catenatum Lindl. genome sequence provides insights into polysaccharide synthase, floral development and adaptive evolution.</title>
        <authorList>
            <person name="Zhang G.Q."/>
            <person name="Xu Q."/>
            <person name="Bian C."/>
            <person name="Tsai W.C."/>
            <person name="Yeh C.M."/>
            <person name="Liu K.W."/>
            <person name="Yoshida K."/>
            <person name="Zhang L.S."/>
            <person name="Chang S.B."/>
            <person name="Chen F."/>
            <person name="Shi Y."/>
            <person name="Su Y.Y."/>
            <person name="Zhang Y.Q."/>
            <person name="Chen L.J."/>
            <person name="Yin Y."/>
            <person name="Lin M."/>
            <person name="Huang H."/>
            <person name="Deng H."/>
            <person name="Wang Z.W."/>
            <person name="Zhu S.L."/>
            <person name="Zhao X."/>
            <person name="Deng C."/>
            <person name="Niu S.C."/>
            <person name="Huang J."/>
            <person name="Wang M."/>
            <person name="Liu G.H."/>
            <person name="Yang H.J."/>
            <person name="Xiao X.J."/>
            <person name="Hsiao Y.Y."/>
            <person name="Wu W.L."/>
            <person name="Chen Y.Y."/>
            <person name="Mitsuda N."/>
            <person name="Ohme-Takagi M."/>
            <person name="Luo Y.B."/>
            <person name="Van de Peer Y."/>
            <person name="Liu Z.J."/>
        </authorList>
    </citation>
    <scope>NUCLEOTIDE SEQUENCE [LARGE SCALE GENOMIC DNA]</scope>
    <source>
        <tissue evidence="4">The whole plant</tissue>
    </source>
</reference>
<feature type="region of interest" description="Disordered" evidence="2">
    <location>
        <begin position="240"/>
        <end position="282"/>
    </location>
</feature>